<proteinExistence type="predicted"/>
<dbReference type="GeneID" id="100375905"/>
<gene>
    <name evidence="2" type="primary">LOC100375905</name>
</gene>
<dbReference type="PANTHER" id="PTHR33480">
    <property type="entry name" value="SET DOMAIN-CONTAINING PROTEIN-RELATED"/>
    <property type="match status" value="1"/>
</dbReference>
<organism evidence="1 2">
    <name type="scientific">Saccoglossus kowalevskii</name>
    <name type="common">Acorn worm</name>
    <dbReference type="NCBI Taxonomy" id="10224"/>
    <lineage>
        <taxon>Eukaryota</taxon>
        <taxon>Metazoa</taxon>
        <taxon>Hemichordata</taxon>
        <taxon>Enteropneusta</taxon>
        <taxon>Harrimaniidae</taxon>
        <taxon>Saccoglossus</taxon>
    </lineage>
</organism>
<dbReference type="RefSeq" id="XP_006813287.1">
    <property type="nucleotide sequence ID" value="XM_006813224.1"/>
</dbReference>
<dbReference type="PANTHER" id="PTHR33480:SF1">
    <property type="entry name" value="TYR RECOMBINASE DOMAIN-CONTAINING PROTEIN"/>
    <property type="match status" value="1"/>
</dbReference>
<sequence>MSQIFNLKDNEQDILAGFLGHDIRVHREFYRLPQNTLQIAKVSRILMAFEKGNIGEFKNKGLDEIEINIDDECENEDLLNTGNIIEDEEFQEMNNNNNNNTDINGKLQDKCMHIDDEDVSKGDVDTMKVGPYSIMKNSILDLGHKKQLSDDIVNSAIYIATREKKINLSKYEMVIGAMFEGGETTNSGIINGHWTLVVVKQKSHEIIYLNSTGESKETMVTIQQNWNNYASKKGEVSTYTILKVDHTMQDDAVSCGVLVIK</sequence>
<dbReference type="Gene3D" id="3.40.395.10">
    <property type="entry name" value="Adenoviral Proteinase, Chain A"/>
    <property type="match status" value="1"/>
</dbReference>
<evidence type="ECO:0000313" key="2">
    <source>
        <dbReference type="RefSeq" id="XP_006813287.1"/>
    </source>
</evidence>
<protein>
    <submittedName>
        <fullName evidence="2">Uncharacterized protein LOC100375905</fullName>
    </submittedName>
</protein>
<name>A0ABM0LZU6_SACKO</name>
<dbReference type="Proteomes" id="UP000694865">
    <property type="component" value="Unplaced"/>
</dbReference>
<accession>A0ABM0LZU6</accession>
<dbReference type="SUPFAM" id="SSF54001">
    <property type="entry name" value="Cysteine proteinases"/>
    <property type="match status" value="1"/>
</dbReference>
<evidence type="ECO:0000313" key="1">
    <source>
        <dbReference type="Proteomes" id="UP000694865"/>
    </source>
</evidence>
<feature type="non-terminal residue" evidence="2">
    <location>
        <position position="261"/>
    </location>
</feature>
<reference evidence="2" key="1">
    <citation type="submission" date="2025-08" db="UniProtKB">
        <authorList>
            <consortium name="RefSeq"/>
        </authorList>
    </citation>
    <scope>IDENTIFICATION</scope>
    <source>
        <tissue evidence="2">Testes</tissue>
    </source>
</reference>
<dbReference type="InterPro" id="IPR038765">
    <property type="entry name" value="Papain-like_cys_pep_sf"/>
</dbReference>
<keyword evidence="1" id="KW-1185">Reference proteome</keyword>